<comment type="caution">
    <text evidence="2">The sequence shown here is derived from an EMBL/GenBank/DDBJ whole genome shotgun (WGS) entry which is preliminary data.</text>
</comment>
<feature type="compositionally biased region" description="Low complexity" evidence="1">
    <location>
        <begin position="39"/>
        <end position="49"/>
    </location>
</feature>
<dbReference type="PATRIC" id="fig|1238182.3.peg.2542"/>
<protein>
    <recommendedName>
        <fullName evidence="4">DUF3306 domain-containing protein</fullName>
    </recommendedName>
</protein>
<evidence type="ECO:0008006" key="4">
    <source>
        <dbReference type="Google" id="ProtNLM"/>
    </source>
</evidence>
<dbReference type="STRING" id="1238182.C882_0327"/>
<proteinExistence type="predicted"/>
<feature type="compositionally biased region" description="Acidic residues" evidence="1">
    <location>
        <begin position="55"/>
        <end position="64"/>
    </location>
</feature>
<dbReference type="AlphaFoldDB" id="K9GU49"/>
<feature type="compositionally biased region" description="Basic and acidic residues" evidence="1">
    <location>
        <begin position="13"/>
        <end position="26"/>
    </location>
</feature>
<reference evidence="2 3" key="1">
    <citation type="journal article" date="2013" name="Genome Announc.">
        <title>Draft Genome Sequence of an Alphaproteobacterium, Caenispirillum salinarum AK4(T), Isolated from a Solar Saltern.</title>
        <authorList>
            <person name="Khatri I."/>
            <person name="Singh A."/>
            <person name="Korpole S."/>
            <person name="Pinnaka A.K."/>
            <person name="Subramanian S."/>
        </authorList>
    </citation>
    <scope>NUCLEOTIDE SEQUENCE [LARGE SCALE GENOMIC DNA]</scope>
    <source>
        <strain evidence="2 3">AK4</strain>
    </source>
</reference>
<dbReference type="OrthoDB" id="8100830at2"/>
<dbReference type="InterPro" id="IPR021735">
    <property type="entry name" value="DUF3306"/>
</dbReference>
<evidence type="ECO:0000256" key="1">
    <source>
        <dbReference type="SAM" id="MobiDB-lite"/>
    </source>
</evidence>
<organism evidence="2 3">
    <name type="scientific">Caenispirillum salinarum AK4</name>
    <dbReference type="NCBI Taxonomy" id="1238182"/>
    <lineage>
        <taxon>Bacteria</taxon>
        <taxon>Pseudomonadati</taxon>
        <taxon>Pseudomonadota</taxon>
        <taxon>Alphaproteobacteria</taxon>
        <taxon>Rhodospirillales</taxon>
        <taxon>Novispirillaceae</taxon>
        <taxon>Caenispirillum</taxon>
    </lineage>
</organism>
<dbReference type="Pfam" id="PF11748">
    <property type="entry name" value="DUF3306"/>
    <property type="match status" value="1"/>
</dbReference>
<dbReference type="eggNOG" id="ENOG503302S">
    <property type="taxonomic scope" value="Bacteria"/>
</dbReference>
<accession>K9GU49</accession>
<dbReference type="RefSeq" id="WP_009540986.1">
    <property type="nucleotide sequence ID" value="NZ_ANHY01000012.1"/>
</dbReference>
<sequence>MSRDSFLSRWSRRKAEARHAEREPEHAAPPAEASDEDLPAPAEPDAAPVDAREREDEEPLDLPDIDSLTAESDYTVFLKEKVPAALRKQALRKLWRSDPVLANLDGLNDYDDDYSTPAVAGAAVRTAYNALRGYARPEEEEVAQTAQGKPEGASEDAESGHEQPDAHVATQQDDEKTPAAPDPSQDVAAQEKGDEKRDET</sequence>
<feature type="compositionally biased region" description="Basic and acidic residues" evidence="1">
    <location>
        <begin position="189"/>
        <end position="200"/>
    </location>
</feature>
<evidence type="ECO:0000313" key="3">
    <source>
        <dbReference type="Proteomes" id="UP000009881"/>
    </source>
</evidence>
<name>K9GU49_9PROT</name>
<gene>
    <name evidence="2" type="ORF">C882_0327</name>
</gene>
<evidence type="ECO:0000313" key="2">
    <source>
        <dbReference type="EMBL" id="EKV29505.1"/>
    </source>
</evidence>
<dbReference type="EMBL" id="ANHY01000012">
    <property type="protein sequence ID" value="EKV29505.1"/>
    <property type="molecule type" value="Genomic_DNA"/>
</dbReference>
<keyword evidence="3" id="KW-1185">Reference proteome</keyword>
<feature type="region of interest" description="Disordered" evidence="1">
    <location>
        <begin position="1"/>
        <end position="67"/>
    </location>
</feature>
<feature type="region of interest" description="Disordered" evidence="1">
    <location>
        <begin position="135"/>
        <end position="200"/>
    </location>
</feature>
<dbReference type="Proteomes" id="UP000009881">
    <property type="component" value="Unassembled WGS sequence"/>
</dbReference>